<evidence type="ECO:0000313" key="1">
    <source>
        <dbReference type="EMBL" id="VDP94262.1"/>
    </source>
</evidence>
<keyword evidence="2" id="KW-1185">Reference proteome</keyword>
<evidence type="ECO:0000313" key="2">
    <source>
        <dbReference type="Proteomes" id="UP000272942"/>
    </source>
</evidence>
<organism evidence="3">
    <name type="scientific">Echinostoma caproni</name>
    <dbReference type="NCBI Taxonomy" id="27848"/>
    <lineage>
        <taxon>Eukaryota</taxon>
        <taxon>Metazoa</taxon>
        <taxon>Spiralia</taxon>
        <taxon>Lophotrochozoa</taxon>
        <taxon>Platyhelminthes</taxon>
        <taxon>Trematoda</taxon>
        <taxon>Digenea</taxon>
        <taxon>Plagiorchiida</taxon>
        <taxon>Echinostomata</taxon>
        <taxon>Echinostomatoidea</taxon>
        <taxon>Echinostomatidae</taxon>
        <taxon>Echinostoma</taxon>
    </lineage>
</organism>
<name>A0A183BCQ2_9TREM</name>
<evidence type="ECO:0000313" key="3">
    <source>
        <dbReference type="WBParaSite" id="ECPE_0001703001-mRNA-1"/>
    </source>
</evidence>
<dbReference type="OrthoDB" id="6262499at2759"/>
<protein>
    <submittedName>
        <fullName evidence="3">Plexin_cytopl domain-containing protein</fullName>
    </submittedName>
</protein>
<dbReference type="Proteomes" id="UP000272942">
    <property type="component" value="Unassembled WGS sequence"/>
</dbReference>
<gene>
    <name evidence="1" type="ORF">ECPE_LOCUS16988</name>
</gene>
<reference evidence="1 2" key="2">
    <citation type="submission" date="2018-11" db="EMBL/GenBank/DDBJ databases">
        <authorList>
            <consortium name="Pathogen Informatics"/>
        </authorList>
    </citation>
    <scope>NUCLEOTIDE SEQUENCE [LARGE SCALE GENOMIC DNA]</scope>
    <source>
        <strain evidence="1 2">Egypt</strain>
    </source>
</reference>
<sequence>MRVSVGNTTLDDSVLRQIWLQQFAIYVKSTLNVFVDSHSIDELAKAADQATERAPILQVHKGKRSKP</sequence>
<proteinExistence type="predicted"/>
<accession>A0A183BCQ2</accession>
<dbReference type="WBParaSite" id="ECPE_0001703001-mRNA-1">
    <property type="protein sequence ID" value="ECPE_0001703001-mRNA-1"/>
    <property type="gene ID" value="ECPE_0001703001"/>
</dbReference>
<reference evidence="3" key="1">
    <citation type="submission" date="2016-06" db="UniProtKB">
        <authorList>
            <consortium name="WormBaseParasite"/>
        </authorList>
    </citation>
    <scope>IDENTIFICATION</scope>
</reference>
<dbReference type="EMBL" id="UZAN01066881">
    <property type="protein sequence ID" value="VDP94262.1"/>
    <property type="molecule type" value="Genomic_DNA"/>
</dbReference>
<dbReference type="AlphaFoldDB" id="A0A183BCQ2"/>